<reference evidence="1" key="1">
    <citation type="submission" date="2023-03" db="EMBL/GenBank/DDBJ databases">
        <authorList>
            <person name="Steffen K."/>
            <person name="Cardenas P."/>
        </authorList>
    </citation>
    <scope>NUCLEOTIDE SEQUENCE</scope>
</reference>
<dbReference type="Pfam" id="PF14052">
    <property type="entry name" value="Caps_assemb_Wzi"/>
    <property type="match status" value="1"/>
</dbReference>
<accession>A0AA35T1J9</accession>
<dbReference type="EMBL" id="CASHTH010003044">
    <property type="protein sequence ID" value="CAI8039529.1"/>
    <property type="molecule type" value="Genomic_DNA"/>
</dbReference>
<proteinExistence type="predicted"/>
<sequence length="292" mass="33632">MDMIKLQATYEPATFTAFTGILEDMSAEINDKYISGHRVEGYFWDRFGLGLSEVVVYGNRFEPGYLNPVNIYLINEQPISRADGRVPGSGDNILMSVDMRLRLMDDFEIYGELMVDDGNPAANFKHWDTKFGILAGIYLTDPFGIADTDFHAEYAFINQYAYTHVNPVNVYKHFTTPIGHQIGSDADNLWVELRRRWTDRLETTFGYELERHGSGDIDKQHPADAPKDDVWTPLSGITESEHRLSIGANWVVIGHYSVYAEWARVWRRNLGNRRDVRENSNEIEAKFLYRFP</sequence>
<dbReference type="InterPro" id="IPR026950">
    <property type="entry name" value="Caps_assemb_Wzi"/>
</dbReference>
<comment type="caution">
    <text evidence="1">The sequence shown here is derived from an EMBL/GenBank/DDBJ whole genome shotgun (WGS) entry which is preliminary data.</text>
</comment>
<protein>
    <submittedName>
        <fullName evidence="1">Uncharacterized protein</fullName>
    </submittedName>
</protein>
<evidence type="ECO:0000313" key="1">
    <source>
        <dbReference type="EMBL" id="CAI8039529.1"/>
    </source>
</evidence>
<name>A0AA35T1J9_GEOBA</name>
<dbReference type="Gene3D" id="2.40.160.130">
    <property type="entry name" value="Capsule assembly protein Wzi"/>
    <property type="match status" value="1"/>
</dbReference>
<dbReference type="Proteomes" id="UP001174909">
    <property type="component" value="Unassembled WGS sequence"/>
</dbReference>
<gene>
    <name evidence="1" type="ORF">GBAR_LOCUS21993</name>
</gene>
<keyword evidence="2" id="KW-1185">Reference proteome</keyword>
<dbReference type="InterPro" id="IPR038636">
    <property type="entry name" value="Wzi_sf"/>
</dbReference>
<evidence type="ECO:0000313" key="2">
    <source>
        <dbReference type="Proteomes" id="UP001174909"/>
    </source>
</evidence>
<organism evidence="1 2">
    <name type="scientific">Geodia barretti</name>
    <name type="common">Barrett's horny sponge</name>
    <dbReference type="NCBI Taxonomy" id="519541"/>
    <lineage>
        <taxon>Eukaryota</taxon>
        <taxon>Metazoa</taxon>
        <taxon>Porifera</taxon>
        <taxon>Demospongiae</taxon>
        <taxon>Heteroscleromorpha</taxon>
        <taxon>Tetractinellida</taxon>
        <taxon>Astrophorina</taxon>
        <taxon>Geodiidae</taxon>
        <taxon>Geodia</taxon>
    </lineage>
</organism>
<dbReference type="AlphaFoldDB" id="A0AA35T1J9"/>